<accession>A0A9N9S7X5</accession>
<keyword evidence="1" id="KW-1133">Transmembrane helix</keyword>
<evidence type="ECO:0000313" key="3">
    <source>
        <dbReference type="Proteomes" id="UP001153620"/>
    </source>
</evidence>
<organism evidence="2 3">
    <name type="scientific">Chironomus riparius</name>
    <dbReference type="NCBI Taxonomy" id="315576"/>
    <lineage>
        <taxon>Eukaryota</taxon>
        <taxon>Metazoa</taxon>
        <taxon>Ecdysozoa</taxon>
        <taxon>Arthropoda</taxon>
        <taxon>Hexapoda</taxon>
        <taxon>Insecta</taxon>
        <taxon>Pterygota</taxon>
        <taxon>Neoptera</taxon>
        <taxon>Endopterygota</taxon>
        <taxon>Diptera</taxon>
        <taxon>Nematocera</taxon>
        <taxon>Chironomoidea</taxon>
        <taxon>Chironomidae</taxon>
        <taxon>Chironominae</taxon>
        <taxon>Chironomus</taxon>
    </lineage>
</organism>
<dbReference type="Proteomes" id="UP001153620">
    <property type="component" value="Chromosome 4"/>
</dbReference>
<keyword evidence="1" id="KW-0472">Membrane</keyword>
<keyword evidence="3" id="KW-1185">Reference proteome</keyword>
<evidence type="ECO:0000256" key="1">
    <source>
        <dbReference type="SAM" id="Phobius"/>
    </source>
</evidence>
<feature type="transmembrane region" description="Helical" evidence="1">
    <location>
        <begin position="6"/>
        <end position="25"/>
    </location>
</feature>
<protein>
    <submittedName>
        <fullName evidence="2">Uncharacterized protein</fullName>
    </submittedName>
</protein>
<keyword evidence="1" id="KW-0812">Transmembrane</keyword>
<evidence type="ECO:0000313" key="2">
    <source>
        <dbReference type="EMBL" id="CAG9812353.1"/>
    </source>
</evidence>
<reference evidence="2" key="1">
    <citation type="submission" date="2022-01" db="EMBL/GenBank/DDBJ databases">
        <authorList>
            <person name="King R."/>
        </authorList>
    </citation>
    <scope>NUCLEOTIDE SEQUENCE</scope>
</reference>
<gene>
    <name evidence="2" type="ORF">CHIRRI_LOCUS15158</name>
</gene>
<dbReference type="AlphaFoldDB" id="A0A9N9S7X5"/>
<reference evidence="2" key="2">
    <citation type="submission" date="2022-10" db="EMBL/GenBank/DDBJ databases">
        <authorList>
            <consortium name="ENA_rothamsted_submissions"/>
            <consortium name="culmorum"/>
            <person name="King R."/>
        </authorList>
    </citation>
    <scope>NUCLEOTIDE SEQUENCE</scope>
</reference>
<proteinExistence type="predicted"/>
<sequence length="76" mass="9042">MENSFDSINFVLCWFSLLHMLAIYCRLLQYSKTYVPSVQSCAWRVSRMTNELNNFCTFIIVRKNHKATIYFHPSLV</sequence>
<dbReference type="EMBL" id="OU895880">
    <property type="protein sequence ID" value="CAG9812353.1"/>
    <property type="molecule type" value="Genomic_DNA"/>
</dbReference>
<name>A0A9N9S7X5_9DIPT</name>